<evidence type="ECO:0000313" key="2">
    <source>
        <dbReference type="Proteomes" id="UP000050700"/>
    </source>
</evidence>
<comment type="caution">
    <text evidence="1">The sequence shown here is derived from an EMBL/GenBank/DDBJ whole genome shotgun (WGS) entry which is preliminary data.</text>
</comment>
<evidence type="ECO:0000313" key="1">
    <source>
        <dbReference type="EMBL" id="KIS35151.1"/>
    </source>
</evidence>
<name>A0A158SWA7_HAEIF</name>
<organism evidence="1 2">
    <name type="scientific">Haemophilus influenzae</name>
    <dbReference type="NCBI Taxonomy" id="727"/>
    <lineage>
        <taxon>Bacteria</taxon>
        <taxon>Pseudomonadati</taxon>
        <taxon>Pseudomonadota</taxon>
        <taxon>Gammaproteobacteria</taxon>
        <taxon>Pasteurellales</taxon>
        <taxon>Pasteurellaceae</taxon>
        <taxon>Haemophilus</taxon>
    </lineage>
</organism>
<gene>
    <name evidence="1" type="ORF">NTHI1209_00754</name>
</gene>
<dbReference type="Proteomes" id="UP000050700">
    <property type="component" value="Unassembled WGS sequence"/>
</dbReference>
<sequence length="43" mass="4882">MRNDVLNIGTSLYLPESDVDKLHEAAKILLEQSKEYHKAVKAL</sequence>
<proteinExistence type="predicted"/>
<protein>
    <submittedName>
        <fullName evidence="1">Uncharacterized protein</fullName>
    </submittedName>
</protein>
<dbReference type="AlphaFoldDB" id="A0A158SWA7"/>
<dbReference type="PATRIC" id="fig|727.582.peg.689"/>
<accession>A0A158SWA7</accession>
<reference evidence="1 2" key="1">
    <citation type="submission" date="2014-05" db="EMBL/GenBank/DDBJ databases">
        <title>Methylome analysis of the phasevarions of Haemophilus influenzae.</title>
        <authorList>
            <person name="Atack J.M."/>
            <person name="Fox K.L."/>
            <person name="Power P.M."/>
            <person name="Clark T."/>
            <person name="Jurcisek J."/>
            <person name="Korlach J."/>
            <person name="Bakaletz L.O."/>
            <person name="Jennings M.P."/>
        </authorList>
    </citation>
    <scope>NUCLEOTIDE SEQUENCE [LARGE SCALE GENOMIC DNA]</scope>
    <source>
        <strain evidence="1 2">1209</strain>
    </source>
</reference>
<dbReference type="EMBL" id="JMQP01000002">
    <property type="protein sequence ID" value="KIS35151.1"/>
    <property type="molecule type" value="Genomic_DNA"/>
</dbReference>